<sequence length="71" mass="7573">MPTTLKHYFTSNLPVSSFYAIGMLFTVLSGMGLVSNPHIVSPAVSFLFYGVGATCLLSALVFLVSRKATIS</sequence>
<keyword evidence="1" id="KW-1133">Transmembrane helix</keyword>
<proteinExistence type="predicted"/>
<protein>
    <submittedName>
        <fullName evidence="2">Uncharacterized protein</fullName>
    </submittedName>
</protein>
<evidence type="ECO:0000256" key="1">
    <source>
        <dbReference type="SAM" id="Phobius"/>
    </source>
</evidence>
<dbReference type="AlphaFoldDB" id="A0A1G2KS57"/>
<keyword evidence="1" id="KW-0812">Transmembrane</keyword>
<comment type="caution">
    <text evidence="2">The sequence shown here is derived from an EMBL/GenBank/DDBJ whole genome shotgun (WGS) entry which is preliminary data.</text>
</comment>
<keyword evidence="1" id="KW-0472">Membrane</keyword>
<dbReference type="Proteomes" id="UP000177811">
    <property type="component" value="Unassembled WGS sequence"/>
</dbReference>
<dbReference type="EMBL" id="MHQL01000040">
    <property type="protein sequence ID" value="OHA02278.1"/>
    <property type="molecule type" value="Genomic_DNA"/>
</dbReference>
<name>A0A1G2KS57_9BACT</name>
<evidence type="ECO:0000313" key="2">
    <source>
        <dbReference type="EMBL" id="OHA02278.1"/>
    </source>
</evidence>
<reference evidence="2 3" key="1">
    <citation type="journal article" date="2016" name="Nat. Commun.">
        <title>Thousands of microbial genomes shed light on interconnected biogeochemical processes in an aquifer system.</title>
        <authorList>
            <person name="Anantharaman K."/>
            <person name="Brown C.T."/>
            <person name="Hug L.A."/>
            <person name="Sharon I."/>
            <person name="Castelle C.J."/>
            <person name="Probst A.J."/>
            <person name="Thomas B.C."/>
            <person name="Singh A."/>
            <person name="Wilkins M.J."/>
            <person name="Karaoz U."/>
            <person name="Brodie E.L."/>
            <person name="Williams K.H."/>
            <person name="Hubbard S.S."/>
            <person name="Banfield J.F."/>
        </authorList>
    </citation>
    <scope>NUCLEOTIDE SEQUENCE [LARGE SCALE GENOMIC DNA]</scope>
</reference>
<accession>A0A1G2KS57</accession>
<evidence type="ECO:0000313" key="3">
    <source>
        <dbReference type="Proteomes" id="UP000177811"/>
    </source>
</evidence>
<feature type="transmembrane region" description="Helical" evidence="1">
    <location>
        <begin position="12"/>
        <end position="34"/>
    </location>
</feature>
<organism evidence="2 3">
    <name type="scientific">Candidatus Sungbacteria bacterium RIFCSPHIGHO2_02_FULL_51_29</name>
    <dbReference type="NCBI Taxonomy" id="1802273"/>
    <lineage>
        <taxon>Bacteria</taxon>
        <taxon>Candidatus Sungiibacteriota</taxon>
    </lineage>
</organism>
<gene>
    <name evidence="2" type="ORF">A3C16_03160</name>
</gene>
<feature type="transmembrane region" description="Helical" evidence="1">
    <location>
        <begin position="46"/>
        <end position="65"/>
    </location>
</feature>